<dbReference type="PRINTS" id="PR00364">
    <property type="entry name" value="DISEASERSIST"/>
</dbReference>
<dbReference type="SMART" id="SM00028">
    <property type="entry name" value="TPR"/>
    <property type="match status" value="5"/>
</dbReference>
<keyword evidence="2" id="KW-0902">Two-component regulatory system</keyword>
<dbReference type="InterPro" id="IPR036388">
    <property type="entry name" value="WH-like_DNA-bd_sf"/>
</dbReference>
<dbReference type="InterPro" id="IPR001867">
    <property type="entry name" value="OmpR/PhoB-type_DNA-bd"/>
</dbReference>
<dbReference type="Pfam" id="PF00931">
    <property type="entry name" value="NB-ARC"/>
    <property type="match status" value="1"/>
</dbReference>
<dbReference type="Pfam" id="PF17874">
    <property type="entry name" value="TPR_MalT"/>
    <property type="match status" value="1"/>
</dbReference>
<dbReference type="PANTHER" id="PTHR35807">
    <property type="entry name" value="TRANSCRIPTIONAL REGULATOR REDD-RELATED"/>
    <property type="match status" value="1"/>
</dbReference>
<dbReference type="SUPFAM" id="SSF52540">
    <property type="entry name" value="P-loop containing nucleoside triphosphate hydrolases"/>
    <property type="match status" value="1"/>
</dbReference>
<dbReference type="Gene3D" id="3.40.50.300">
    <property type="entry name" value="P-loop containing nucleotide triphosphate hydrolases"/>
    <property type="match status" value="1"/>
</dbReference>
<dbReference type="InterPro" id="IPR051677">
    <property type="entry name" value="AfsR-DnrI-RedD_regulator"/>
</dbReference>
<dbReference type="InterPro" id="IPR003593">
    <property type="entry name" value="AAA+_ATPase"/>
</dbReference>
<evidence type="ECO:0000256" key="2">
    <source>
        <dbReference type="ARBA" id="ARBA00023012"/>
    </source>
</evidence>
<keyword evidence="4" id="KW-0238">DNA-binding</keyword>
<dbReference type="SUPFAM" id="SSF48452">
    <property type="entry name" value="TPR-like"/>
    <property type="match status" value="3"/>
</dbReference>
<keyword evidence="10" id="KW-1185">Reference proteome</keyword>
<gene>
    <name evidence="9" type="ORF">H9Y04_14600</name>
</gene>
<evidence type="ECO:0000259" key="7">
    <source>
        <dbReference type="SMART" id="SM00862"/>
    </source>
</evidence>
<proteinExistence type="inferred from homology"/>
<accession>A0ABR7SHG7</accession>
<organism evidence="9 10">
    <name type="scientific">Streptomyces polyasparticus</name>
    <dbReference type="NCBI Taxonomy" id="2767826"/>
    <lineage>
        <taxon>Bacteria</taxon>
        <taxon>Bacillati</taxon>
        <taxon>Actinomycetota</taxon>
        <taxon>Actinomycetes</taxon>
        <taxon>Kitasatosporales</taxon>
        <taxon>Streptomycetaceae</taxon>
        <taxon>Streptomyces</taxon>
    </lineage>
</organism>
<name>A0ABR7SHG7_9ACTN</name>
<keyword evidence="5" id="KW-0804">Transcription</keyword>
<dbReference type="SUPFAM" id="SSF46894">
    <property type="entry name" value="C-terminal effector domain of the bipartite response regulators"/>
    <property type="match status" value="1"/>
</dbReference>
<dbReference type="RefSeq" id="WP_187814239.1">
    <property type="nucleotide sequence ID" value="NZ_JACTVJ010000006.1"/>
</dbReference>
<dbReference type="CDD" id="cd15831">
    <property type="entry name" value="BTAD"/>
    <property type="match status" value="1"/>
</dbReference>
<evidence type="ECO:0000313" key="9">
    <source>
        <dbReference type="EMBL" id="MBC9713798.1"/>
    </source>
</evidence>
<dbReference type="InterPro" id="IPR016032">
    <property type="entry name" value="Sig_transdc_resp-reg_C-effctor"/>
</dbReference>
<feature type="domain" description="OmpR/PhoB-type" evidence="7">
    <location>
        <begin position="15"/>
        <end position="86"/>
    </location>
</feature>
<evidence type="ECO:0000259" key="6">
    <source>
        <dbReference type="SMART" id="SM00382"/>
    </source>
</evidence>
<protein>
    <submittedName>
        <fullName evidence="9">Tetratricopeptide repeat protein</fullName>
    </submittedName>
</protein>
<dbReference type="InterPro" id="IPR041617">
    <property type="entry name" value="TPR_MalT"/>
</dbReference>
<dbReference type="InterPro" id="IPR027417">
    <property type="entry name" value="P-loop_NTPase"/>
</dbReference>
<comment type="caution">
    <text evidence="9">The sequence shown here is derived from an EMBL/GenBank/DDBJ whole genome shotgun (WGS) entry which is preliminary data.</text>
</comment>
<feature type="domain" description="Bacterial transcriptional activator" evidence="8">
    <location>
        <begin position="93"/>
        <end position="234"/>
    </location>
</feature>
<evidence type="ECO:0000259" key="8">
    <source>
        <dbReference type="SMART" id="SM01043"/>
    </source>
</evidence>
<dbReference type="InterPro" id="IPR011990">
    <property type="entry name" value="TPR-like_helical_dom_sf"/>
</dbReference>
<reference evidence="9 10" key="1">
    <citation type="submission" date="2020-08" db="EMBL/GenBank/DDBJ databases">
        <title>Genemic of Streptomyces polyaspartic.</title>
        <authorList>
            <person name="Liu W."/>
        </authorList>
    </citation>
    <scope>NUCLEOTIDE SEQUENCE [LARGE SCALE GENOMIC DNA]</scope>
    <source>
        <strain evidence="9 10">TRM66268-LWL</strain>
    </source>
</reference>
<dbReference type="EMBL" id="JACTVJ010000006">
    <property type="protein sequence ID" value="MBC9713798.1"/>
    <property type="molecule type" value="Genomic_DNA"/>
</dbReference>
<dbReference type="Gene3D" id="1.25.40.10">
    <property type="entry name" value="Tetratricopeptide repeat domain"/>
    <property type="match status" value="3"/>
</dbReference>
<dbReference type="PANTHER" id="PTHR35807:SF1">
    <property type="entry name" value="TRANSCRIPTIONAL REGULATOR REDD"/>
    <property type="match status" value="1"/>
</dbReference>
<dbReference type="SMART" id="SM00382">
    <property type="entry name" value="AAA"/>
    <property type="match status" value="1"/>
</dbReference>
<dbReference type="InterPro" id="IPR019734">
    <property type="entry name" value="TPR_rpt"/>
</dbReference>
<dbReference type="Gene3D" id="1.10.10.10">
    <property type="entry name" value="Winged helix-like DNA-binding domain superfamily/Winged helix DNA-binding domain"/>
    <property type="match status" value="1"/>
</dbReference>
<evidence type="ECO:0000313" key="10">
    <source>
        <dbReference type="Proteomes" id="UP000642284"/>
    </source>
</evidence>
<feature type="domain" description="AAA+ ATPase" evidence="6">
    <location>
        <begin position="289"/>
        <end position="426"/>
    </location>
</feature>
<dbReference type="InterPro" id="IPR002182">
    <property type="entry name" value="NB-ARC"/>
</dbReference>
<sequence length="1046" mass="112845">MEFLLLGGIEAVADGRQLDLGPARQRSVLAALVLDVDRAVPVDQLVERVWADAPPQRAKDTLYSYLSRLRRLLPCAIDRLPGGYALTADARTSDVHRFRQLLATARAETDDSAALATYEEALGLWRGEPFAGADTPWFNAAREALGRERLAAELDCTDIRLRRGEHAELLPELSVRCTAHPLDERVAAQYMLALFRCGRQADALAHHRRVRRLLREELGIDPGPRLRELYEAILAGDTALAVTARQPRTPPRAAEAEWSVQSQLPLAVPGFVGRAALVRRIEELLAAPAAQPVVLSGSPGVGKTALAVHLGHRLRPSFPDGQWYVRLLGTGERPRDPSEVLAALLRASGQDPAVIPESAEDRAAAFRSRTADRRILMVLDDAADAEQIRPLLPGTAGVAVLITSRFDLRGLIASHAAHPVPLDVLEPAEAHHLLAGALGEQRVQGEPAAAELLADLCARLPLALRIAAANLAARPGRSLSAYAAELADDGRLGKLSIAGDRQAAVRTAFDHSYATLTPEAARLFGLLGLHPGADFSAEAAAALLGPGTDNPPCEEAEELLDQLATAGLVQRTAADRFQFHDLLRLYAAERGAAEPDRAAAWQRLCDWYLATADAATAFDYAAMLQLPRQRAAAGRFADRHAASAWLDEERANLVAVTTRAARTGPGATAWLLADQLRMYFYYRQHHADWRTAATAGLQAAAHAGEVLAEAAMRLSLGSLAQDAGEFDAALDHFHHARRGYRDGAYAPGEAAVLANLGIQYGLRGDVAQGIDHLHRCIDLYRALGVPTRLGPVLDIAGQGHTYLGDLEQSVALTTEAVTTALDHDQAVAAIGPLTGRAAALHGLGRYDQALADATEAARLCREHHKEHNEAATHEILARILRDRGEPDEARAHAVQALEKSRAFGYTAKQIDSLGTLAALDLIDGYTARARRQMEEALTLSRRQKYRHQEAEAHIGLARVRLAEGDPAFAADHAELALATAEELRMRPAECRARLVLADLARLAGDRAAAAHHLAHADHLRARTGYCAPPWEEAARGKAAQRGVGIR</sequence>
<evidence type="ECO:0000256" key="4">
    <source>
        <dbReference type="ARBA" id="ARBA00023125"/>
    </source>
</evidence>
<comment type="similarity">
    <text evidence="1">Belongs to the AfsR/DnrI/RedD regulatory family.</text>
</comment>
<dbReference type="Pfam" id="PF03704">
    <property type="entry name" value="BTAD"/>
    <property type="match status" value="1"/>
</dbReference>
<dbReference type="SMART" id="SM01043">
    <property type="entry name" value="BTAD"/>
    <property type="match status" value="1"/>
</dbReference>
<dbReference type="InterPro" id="IPR005158">
    <property type="entry name" value="BTAD"/>
</dbReference>
<evidence type="ECO:0000256" key="3">
    <source>
        <dbReference type="ARBA" id="ARBA00023015"/>
    </source>
</evidence>
<evidence type="ECO:0000256" key="5">
    <source>
        <dbReference type="ARBA" id="ARBA00023163"/>
    </source>
</evidence>
<dbReference type="Proteomes" id="UP000642284">
    <property type="component" value="Unassembled WGS sequence"/>
</dbReference>
<evidence type="ECO:0000256" key="1">
    <source>
        <dbReference type="ARBA" id="ARBA00005820"/>
    </source>
</evidence>
<dbReference type="SMART" id="SM00862">
    <property type="entry name" value="Trans_reg_C"/>
    <property type="match status" value="1"/>
</dbReference>
<keyword evidence="3" id="KW-0805">Transcription regulation</keyword>